<dbReference type="Proteomes" id="UP000813385">
    <property type="component" value="Unassembled WGS sequence"/>
</dbReference>
<protein>
    <submittedName>
        <fullName evidence="3">Uncharacterized protein</fullName>
    </submittedName>
</protein>
<accession>A0A8K0T6E8</accession>
<sequence length="669" mass="74932">MSGRAWTGSLRPSLYHSDDDMGKKDDDHHKATRRPHAWQPAAPVHVPSRRTFRRWVVLLLAATATWVVFRYVSVDLGFESHDASRYAHQGDPVRNGMRGVGKASGATAPERTFDGPIKFLELAASLRTLTPMRGSLPRNKNVLFAAASLQSAAVLLPMACDMGRERRAHVHFALISRDPINIDDLRRVNGVDESCELNFHDARPDYADVATEARMIHATTRAFYHIQNYMHPQVVVVDAAEDREEQYFLRGTRRQTDFMGVPLVELPNGSARQLSWLTRLDAASLAAWHRSTVDIVVQAPLTGAGSLMRLLKSLSAMEFSGSAVPHLTVELPPVIEPALDKFLEQFRWPPRSASHVRTAQMLTLRRRMPRDRLTEEESAARFLESFWPRTLHSHVLVLSPQAELTPQFFHYLKFSTLEYIYSQTSVSMSWDKRLLGLGLTVPQALLDGVRDFKPPKPLPIDGEKPEEGQGTSFLWQAPISDAMLITGPRWVELQNFVTRSLERRRAEAAPELLTHKTVGKQHPVWLEHLFRLSRARGYLTLYPDADTAGAVATVHKELFQAPEEYGQSLEKEQPRDGVAAVEGDDDADDGHATQPTPLLGIMDTLPDGGRLASLDNVPFLDWEGKAATLGELDIGSLQFMMEWREKVGGCEANPKDGLGDSLTRELFCE</sequence>
<reference evidence="3" key="1">
    <citation type="journal article" date="2021" name="Nat. Commun.">
        <title>Genetic determinants of endophytism in the Arabidopsis root mycobiome.</title>
        <authorList>
            <person name="Mesny F."/>
            <person name="Miyauchi S."/>
            <person name="Thiergart T."/>
            <person name="Pickel B."/>
            <person name="Atanasova L."/>
            <person name="Karlsson M."/>
            <person name="Huettel B."/>
            <person name="Barry K.W."/>
            <person name="Haridas S."/>
            <person name="Chen C."/>
            <person name="Bauer D."/>
            <person name="Andreopoulos W."/>
            <person name="Pangilinan J."/>
            <person name="LaButti K."/>
            <person name="Riley R."/>
            <person name="Lipzen A."/>
            <person name="Clum A."/>
            <person name="Drula E."/>
            <person name="Henrissat B."/>
            <person name="Kohler A."/>
            <person name="Grigoriev I.V."/>
            <person name="Martin F.M."/>
            <person name="Hacquard S."/>
        </authorList>
    </citation>
    <scope>NUCLEOTIDE SEQUENCE</scope>
    <source>
        <strain evidence="3">MPI-CAGE-AT-0016</strain>
    </source>
</reference>
<feature type="region of interest" description="Disordered" evidence="1">
    <location>
        <begin position="565"/>
        <end position="592"/>
    </location>
</feature>
<dbReference type="AlphaFoldDB" id="A0A8K0T6E8"/>
<evidence type="ECO:0000313" key="3">
    <source>
        <dbReference type="EMBL" id="KAH7349283.1"/>
    </source>
</evidence>
<keyword evidence="2" id="KW-0472">Membrane</keyword>
<evidence type="ECO:0000256" key="1">
    <source>
        <dbReference type="SAM" id="MobiDB-lite"/>
    </source>
</evidence>
<comment type="caution">
    <text evidence="3">The sequence shown here is derived from an EMBL/GenBank/DDBJ whole genome shotgun (WGS) entry which is preliminary data.</text>
</comment>
<evidence type="ECO:0000313" key="4">
    <source>
        <dbReference type="Proteomes" id="UP000813385"/>
    </source>
</evidence>
<feature type="region of interest" description="Disordered" evidence="1">
    <location>
        <begin position="17"/>
        <end position="43"/>
    </location>
</feature>
<evidence type="ECO:0000256" key="2">
    <source>
        <dbReference type="SAM" id="Phobius"/>
    </source>
</evidence>
<dbReference type="PANTHER" id="PTHR33604">
    <property type="entry name" value="OSJNBA0004B13.7 PROTEIN"/>
    <property type="match status" value="1"/>
</dbReference>
<dbReference type="PANTHER" id="PTHR33604:SF3">
    <property type="entry name" value="OSJNBA0004B13.7 PROTEIN"/>
    <property type="match status" value="1"/>
</dbReference>
<gene>
    <name evidence="3" type="ORF">B0T11DRAFT_129456</name>
</gene>
<keyword evidence="2" id="KW-0812">Transmembrane</keyword>
<dbReference type="OrthoDB" id="5397682at2759"/>
<name>A0A8K0T6E8_9PEZI</name>
<feature type="transmembrane region" description="Helical" evidence="2">
    <location>
        <begin position="55"/>
        <end position="72"/>
    </location>
</feature>
<keyword evidence="4" id="KW-1185">Reference proteome</keyword>
<organism evidence="3 4">
    <name type="scientific">Plectosphaerella cucumerina</name>
    <dbReference type="NCBI Taxonomy" id="40658"/>
    <lineage>
        <taxon>Eukaryota</taxon>
        <taxon>Fungi</taxon>
        <taxon>Dikarya</taxon>
        <taxon>Ascomycota</taxon>
        <taxon>Pezizomycotina</taxon>
        <taxon>Sordariomycetes</taxon>
        <taxon>Hypocreomycetidae</taxon>
        <taxon>Glomerellales</taxon>
        <taxon>Plectosphaerellaceae</taxon>
        <taxon>Plectosphaerella</taxon>
    </lineage>
</organism>
<dbReference type="EMBL" id="JAGPXD010000006">
    <property type="protein sequence ID" value="KAH7349283.1"/>
    <property type="molecule type" value="Genomic_DNA"/>
</dbReference>
<feature type="compositionally biased region" description="Basic and acidic residues" evidence="1">
    <location>
        <begin position="17"/>
        <end position="29"/>
    </location>
</feature>
<keyword evidence="2" id="KW-1133">Transmembrane helix</keyword>
<proteinExistence type="predicted"/>